<dbReference type="GeneID" id="100904319"/>
<name>A0AAJ6QT05_9ACAR</name>
<proteinExistence type="predicted"/>
<feature type="compositionally biased region" description="Acidic residues" evidence="1">
    <location>
        <begin position="176"/>
        <end position="186"/>
    </location>
</feature>
<gene>
    <name evidence="3" type="primary">LOC100904319</name>
</gene>
<dbReference type="Proteomes" id="UP000694867">
    <property type="component" value="Unplaced"/>
</dbReference>
<evidence type="ECO:0000313" key="2">
    <source>
        <dbReference type="Proteomes" id="UP000694867"/>
    </source>
</evidence>
<keyword evidence="2" id="KW-1185">Reference proteome</keyword>
<feature type="compositionally biased region" description="Polar residues" evidence="1">
    <location>
        <begin position="139"/>
        <end position="155"/>
    </location>
</feature>
<evidence type="ECO:0000313" key="3">
    <source>
        <dbReference type="RefSeq" id="XP_003743106.1"/>
    </source>
</evidence>
<feature type="compositionally biased region" description="Basic and acidic residues" evidence="1">
    <location>
        <begin position="163"/>
        <end position="175"/>
    </location>
</feature>
<dbReference type="KEGG" id="goe:100904319"/>
<evidence type="ECO:0000256" key="1">
    <source>
        <dbReference type="SAM" id="MobiDB-lite"/>
    </source>
</evidence>
<accession>A0AAJ6QT05</accession>
<dbReference type="AlphaFoldDB" id="A0AAJ6QT05"/>
<feature type="compositionally biased region" description="Basic and acidic residues" evidence="1">
    <location>
        <begin position="196"/>
        <end position="207"/>
    </location>
</feature>
<sequence length="255" mass="28260">MSGTENLEGNSIIADQLVSDPQPAQKSDTTMHIVPDYVFEFNTMSYARSMTKKKRCRHKKWYQWFLKPHFKNIRKLPKEKAPSGGDAVIEETEMIAMAAGNPIEISTMSSSRESIPGSSTPILRTRRVRIDDIPVEIGSFSSGSGNESTLVNSPDNVRASGDSSKHGPFRDSSHDEVEEDDDDDDTTLLVPGVNDRANERDSFMSADDFHSVSSLDSEEYTPSVTTASMRSVYYSLPSESSSLMEIWQPEGEACS</sequence>
<dbReference type="RefSeq" id="XP_003743106.1">
    <property type="nucleotide sequence ID" value="XM_003743058.1"/>
</dbReference>
<protein>
    <submittedName>
        <fullName evidence="3">Uncharacterized protein LOC100904319</fullName>
    </submittedName>
</protein>
<organism evidence="2 3">
    <name type="scientific">Galendromus occidentalis</name>
    <name type="common">western predatory mite</name>
    <dbReference type="NCBI Taxonomy" id="34638"/>
    <lineage>
        <taxon>Eukaryota</taxon>
        <taxon>Metazoa</taxon>
        <taxon>Ecdysozoa</taxon>
        <taxon>Arthropoda</taxon>
        <taxon>Chelicerata</taxon>
        <taxon>Arachnida</taxon>
        <taxon>Acari</taxon>
        <taxon>Parasitiformes</taxon>
        <taxon>Mesostigmata</taxon>
        <taxon>Gamasina</taxon>
        <taxon>Phytoseioidea</taxon>
        <taxon>Phytoseiidae</taxon>
        <taxon>Typhlodrominae</taxon>
        <taxon>Galendromus</taxon>
    </lineage>
</organism>
<feature type="region of interest" description="Disordered" evidence="1">
    <location>
        <begin position="137"/>
        <end position="207"/>
    </location>
</feature>
<reference evidence="3" key="1">
    <citation type="submission" date="2025-08" db="UniProtKB">
        <authorList>
            <consortium name="RefSeq"/>
        </authorList>
    </citation>
    <scope>IDENTIFICATION</scope>
</reference>